<dbReference type="PANTHER" id="PTHR45339:SF5">
    <property type="entry name" value="HISTIDINE KINASE"/>
    <property type="match status" value="1"/>
</dbReference>
<dbReference type="Pfam" id="PF00072">
    <property type="entry name" value="Response_reg"/>
    <property type="match status" value="1"/>
</dbReference>
<accession>A0A369CFB0</accession>
<evidence type="ECO:0000256" key="2">
    <source>
        <dbReference type="ARBA" id="ARBA00012438"/>
    </source>
</evidence>
<evidence type="ECO:0000256" key="13">
    <source>
        <dbReference type="SAM" id="MobiDB-lite"/>
    </source>
</evidence>
<dbReference type="Gene3D" id="3.30.565.10">
    <property type="entry name" value="Histidine kinase-like ATPase, C-terminal domain"/>
    <property type="match status" value="1"/>
</dbReference>
<feature type="transmembrane region" description="Helical" evidence="14">
    <location>
        <begin position="57"/>
        <end position="77"/>
    </location>
</feature>
<dbReference type="SUPFAM" id="SSF55874">
    <property type="entry name" value="ATPase domain of HSP90 chaperone/DNA topoisomerase II/histidine kinase"/>
    <property type="match status" value="1"/>
</dbReference>
<dbReference type="Gene3D" id="1.10.287.130">
    <property type="match status" value="1"/>
</dbReference>
<keyword evidence="4" id="KW-0808">Transferase</keyword>
<dbReference type="PRINTS" id="PR00344">
    <property type="entry name" value="BCTRLSENSOR"/>
</dbReference>
<dbReference type="InterPro" id="IPR003594">
    <property type="entry name" value="HATPase_dom"/>
</dbReference>
<evidence type="ECO:0000256" key="4">
    <source>
        <dbReference type="ARBA" id="ARBA00022679"/>
    </source>
</evidence>
<dbReference type="InterPro" id="IPR003661">
    <property type="entry name" value="HisK_dim/P_dom"/>
</dbReference>
<dbReference type="FunFam" id="1.10.287.130:FF:000002">
    <property type="entry name" value="Two-component osmosensing histidine kinase"/>
    <property type="match status" value="1"/>
</dbReference>
<dbReference type="PROSITE" id="PS50109">
    <property type="entry name" value="HIS_KIN"/>
    <property type="match status" value="1"/>
</dbReference>
<keyword evidence="14" id="KW-0472">Membrane</keyword>
<dbReference type="Pfam" id="PF01627">
    <property type="entry name" value="Hpt"/>
    <property type="match status" value="1"/>
</dbReference>
<dbReference type="CDD" id="cd17546">
    <property type="entry name" value="REC_hyHK_CKI1_RcsC-like"/>
    <property type="match status" value="1"/>
</dbReference>
<dbReference type="InterPro" id="IPR036890">
    <property type="entry name" value="HATPase_C_sf"/>
</dbReference>
<dbReference type="Proteomes" id="UP000252707">
    <property type="component" value="Unassembled WGS sequence"/>
</dbReference>
<evidence type="ECO:0000313" key="19">
    <source>
        <dbReference type="Proteomes" id="UP000252707"/>
    </source>
</evidence>
<evidence type="ECO:0000256" key="3">
    <source>
        <dbReference type="ARBA" id="ARBA00022553"/>
    </source>
</evidence>
<sequence>MPLSTTLKAVMRVRRRRQADPEREQAFLRTLLGSIAVGYLVYSAFADGVIESHEASVLVASALFLAATFGLLGWILTHPGIAPRRRVLGMVLDLGATSYAMYMLGETGAPLFGIYLWVTLGNGFRFGARYLYVATLISLTGFIAVIMLNDYWATHRILAMAMLFTLFLIPPYVATLLHRLEDAVERANQANKAKSRFLANMSHEIRTPLNGVIAMSDLLMDTRLNTEQKDLAQTIHASARTLLSLIENILDISKIEAEKLVLERTEFDLHALVNGTAAMLIPQARAKGLMFTVHISPETPFLLLGDALHMRQILINLAGNAVKFTEEGGVEIRVHRLSENETAVRLRFEVIDSGIGIPADARARIFDSFTQADDSHTRRYGGTGLGTTIAKQLVGLMGGEIGVESEENRGTTFWFELPLEKQAVMRQAGGPPMSLSDTRVLQVAVPSADRRIVADFLAGWGVSSDSCPSCAQAFARLVDAANKGTPHHIVLADARYLDMTPQQFASAVAGETALRQVSLVLIHGGLDHLQQEQLLQGGYSALLHHPVAKPLLFNALHAARSEQAPTDDVVRLSEHLAAACDGARLNILVGEDNRTNQKVIQRILERAGHTSRIVGNGEEVLDALESDSYDLVIIDMQMPVMDGLQAMKIYRMMPTQSGHLPFIVLTANATTEAMRECEEAGADSYLTKPIEPRLLLEAIRRLTPEKEESRPTMEKLPTSPVQSTDKPSAPVAGGSLSPQTLEHLERLAQGSDFLEELIDGFISDTEDLLGRLRPAVDRCAFEEARDILHAIAGSAGSLGADTLYEACSQLSRATRLGDPGLMRQRLEGLFREFEQTREALREYLRRRNAAHA</sequence>
<evidence type="ECO:0000256" key="8">
    <source>
        <dbReference type="ARBA" id="ARBA00023012"/>
    </source>
</evidence>
<dbReference type="InterPro" id="IPR005467">
    <property type="entry name" value="His_kinase_dom"/>
</dbReference>
<evidence type="ECO:0000256" key="11">
    <source>
        <dbReference type="PROSITE-ProRule" id="PRU00110"/>
    </source>
</evidence>
<dbReference type="Pfam" id="PF00512">
    <property type="entry name" value="HisKA"/>
    <property type="match status" value="1"/>
</dbReference>
<feature type="modified residue" description="Phosphohistidine" evidence="11">
    <location>
        <position position="789"/>
    </location>
</feature>
<feature type="domain" description="HPt" evidence="17">
    <location>
        <begin position="750"/>
        <end position="847"/>
    </location>
</feature>
<dbReference type="Gene3D" id="1.20.120.160">
    <property type="entry name" value="HPT domain"/>
    <property type="match status" value="1"/>
</dbReference>
<dbReference type="SMART" id="SM00387">
    <property type="entry name" value="HATPase_c"/>
    <property type="match status" value="1"/>
</dbReference>
<keyword evidence="6 18" id="KW-0418">Kinase</keyword>
<feature type="transmembrane region" description="Helical" evidence="14">
    <location>
        <begin position="157"/>
        <end position="177"/>
    </location>
</feature>
<evidence type="ECO:0000256" key="10">
    <source>
        <dbReference type="ARBA" id="ARBA00068150"/>
    </source>
</evidence>
<dbReference type="InterPro" id="IPR008207">
    <property type="entry name" value="Sig_transdc_His_kin_Hpt_dom"/>
</dbReference>
<comment type="catalytic activity">
    <reaction evidence="1">
        <text>ATP + protein L-histidine = ADP + protein N-phospho-L-histidine.</text>
        <dbReference type="EC" id="2.7.13.3"/>
    </reaction>
</comment>
<keyword evidence="14" id="KW-0812">Transmembrane</keyword>
<feature type="transmembrane region" description="Helical" evidence="14">
    <location>
        <begin position="130"/>
        <end position="148"/>
    </location>
</feature>
<evidence type="ECO:0000256" key="6">
    <source>
        <dbReference type="ARBA" id="ARBA00022777"/>
    </source>
</evidence>
<dbReference type="SUPFAM" id="SSF47384">
    <property type="entry name" value="Homodimeric domain of signal transducing histidine kinase"/>
    <property type="match status" value="1"/>
</dbReference>
<protein>
    <recommendedName>
        <fullName evidence="10">Sensory/regulatory protein RpfC</fullName>
        <ecNumber evidence="2">2.7.13.3</ecNumber>
    </recommendedName>
</protein>
<evidence type="ECO:0000256" key="1">
    <source>
        <dbReference type="ARBA" id="ARBA00000085"/>
    </source>
</evidence>
<dbReference type="SUPFAM" id="SSF47226">
    <property type="entry name" value="Histidine-containing phosphotransfer domain, HPT domain"/>
    <property type="match status" value="1"/>
</dbReference>
<dbReference type="SMART" id="SM00388">
    <property type="entry name" value="HisKA"/>
    <property type="match status" value="1"/>
</dbReference>
<evidence type="ECO:0000256" key="14">
    <source>
        <dbReference type="SAM" id="Phobius"/>
    </source>
</evidence>
<evidence type="ECO:0000259" key="15">
    <source>
        <dbReference type="PROSITE" id="PS50109"/>
    </source>
</evidence>
<dbReference type="RefSeq" id="WP_114278759.1">
    <property type="nucleotide sequence ID" value="NZ_QPJY01000002.1"/>
</dbReference>
<evidence type="ECO:0000256" key="9">
    <source>
        <dbReference type="ARBA" id="ARBA00064003"/>
    </source>
</evidence>
<keyword evidence="14" id="KW-1133">Transmembrane helix</keyword>
<dbReference type="PROSITE" id="PS50110">
    <property type="entry name" value="RESPONSE_REGULATORY"/>
    <property type="match status" value="1"/>
</dbReference>
<comment type="caution">
    <text evidence="18">The sequence shown here is derived from an EMBL/GenBank/DDBJ whole genome shotgun (WGS) entry which is preliminary data.</text>
</comment>
<dbReference type="PROSITE" id="PS50894">
    <property type="entry name" value="HPT"/>
    <property type="match status" value="1"/>
</dbReference>
<evidence type="ECO:0000259" key="16">
    <source>
        <dbReference type="PROSITE" id="PS50110"/>
    </source>
</evidence>
<dbReference type="InterPro" id="IPR011006">
    <property type="entry name" value="CheY-like_superfamily"/>
</dbReference>
<comment type="subunit">
    <text evidence="9">At low DSF concentrations, interacts with RpfF.</text>
</comment>
<dbReference type="GO" id="GO:0005524">
    <property type="term" value="F:ATP binding"/>
    <property type="evidence" value="ECO:0007669"/>
    <property type="project" value="UniProtKB-KW"/>
</dbReference>
<feature type="transmembrane region" description="Helical" evidence="14">
    <location>
        <begin position="26"/>
        <end position="45"/>
    </location>
</feature>
<dbReference type="Gene3D" id="3.40.50.2300">
    <property type="match status" value="1"/>
</dbReference>
<keyword evidence="8" id="KW-0902">Two-component regulatory system</keyword>
<evidence type="ECO:0000256" key="7">
    <source>
        <dbReference type="ARBA" id="ARBA00022840"/>
    </source>
</evidence>
<dbReference type="AlphaFoldDB" id="A0A369CFB0"/>
<dbReference type="CDD" id="cd16922">
    <property type="entry name" value="HATPase_EvgS-ArcB-TorS-like"/>
    <property type="match status" value="1"/>
</dbReference>
<keyword evidence="7" id="KW-0067">ATP-binding</keyword>
<dbReference type="GO" id="GO:0000155">
    <property type="term" value="F:phosphorelay sensor kinase activity"/>
    <property type="evidence" value="ECO:0007669"/>
    <property type="project" value="InterPro"/>
</dbReference>
<dbReference type="InterPro" id="IPR036641">
    <property type="entry name" value="HPT_dom_sf"/>
</dbReference>
<feature type="compositionally biased region" description="Basic and acidic residues" evidence="13">
    <location>
        <begin position="702"/>
        <end position="713"/>
    </location>
</feature>
<dbReference type="EMBL" id="QPJY01000002">
    <property type="protein sequence ID" value="RCX31928.1"/>
    <property type="molecule type" value="Genomic_DNA"/>
</dbReference>
<feature type="modified residue" description="4-aspartylphosphate" evidence="12">
    <location>
        <position position="635"/>
    </location>
</feature>
<feature type="transmembrane region" description="Helical" evidence="14">
    <location>
        <begin position="98"/>
        <end position="118"/>
    </location>
</feature>
<dbReference type="InterPro" id="IPR001789">
    <property type="entry name" value="Sig_transdc_resp-reg_receiver"/>
</dbReference>
<evidence type="ECO:0000259" key="17">
    <source>
        <dbReference type="PROSITE" id="PS50894"/>
    </source>
</evidence>
<keyword evidence="3 12" id="KW-0597">Phosphoprotein</keyword>
<dbReference type="FunFam" id="3.30.565.10:FF:000010">
    <property type="entry name" value="Sensor histidine kinase RcsC"/>
    <property type="match status" value="1"/>
</dbReference>
<dbReference type="EC" id="2.7.13.3" evidence="2"/>
<organism evidence="18 19">
    <name type="scientific">Thioalbus denitrificans</name>
    <dbReference type="NCBI Taxonomy" id="547122"/>
    <lineage>
        <taxon>Bacteria</taxon>
        <taxon>Pseudomonadati</taxon>
        <taxon>Pseudomonadota</taxon>
        <taxon>Gammaproteobacteria</taxon>
        <taxon>Chromatiales</taxon>
        <taxon>Ectothiorhodospiraceae</taxon>
        <taxon>Thioalbus</taxon>
    </lineage>
</organism>
<feature type="domain" description="Response regulatory" evidence="16">
    <location>
        <begin position="586"/>
        <end position="703"/>
    </location>
</feature>
<dbReference type="GO" id="GO:0005886">
    <property type="term" value="C:plasma membrane"/>
    <property type="evidence" value="ECO:0007669"/>
    <property type="project" value="UniProtKB-SubCell"/>
</dbReference>
<gene>
    <name evidence="18" type="ORF">DFQ59_102276</name>
</gene>
<proteinExistence type="predicted"/>
<keyword evidence="5" id="KW-0547">Nucleotide-binding</keyword>
<keyword evidence="19" id="KW-1185">Reference proteome</keyword>
<dbReference type="InterPro" id="IPR004358">
    <property type="entry name" value="Sig_transdc_His_kin-like_C"/>
</dbReference>
<name>A0A369CFB0_9GAMM</name>
<reference evidence="18 19" key="1">
    <citation type="submission" date="2018-07" db="EMBL/GenBank/DDBJ databases">
        <title>Genomic Encyclopedia of Type Strains, Phase IV (KMG-IV): sequencing the most valuable type-strain genomes for metagenomic binning, comparative biology and taxonomic classification.</title>
        <authorList>
            <person name="Goeker M."/>
        </authorList>
    </citation>
    <scope>NUCLEOTIDE SEQUENCE [LARGE SCALE GENOMIC DNA]</scope>
    <source>
        <strain evidence="18 19">DSM 26407</strain>
    </source>
</reference>
<dbReference type="PANTHER" id="PTHR45339">
    <property type="entry name" value="HYBRID SIGNAL TRANSDUCTION HISTIDINE KINASE J"/>
    <property type="match status" value="1"/>
</dbReference>
<dbReference type="SMART" id="SM00448">
    <property type="entry name" value="REC"/>
    <property type="match status" value="1"/>
</dbReference>
<evidence type="ECO:0000256" key="5">
    <source>
        <dbReference type="ARBA" id="ARBA00022741"/>
    </source>
</evidence>
<evidence type="ECO:0000313" key="18">
    <source>
        <dbReference type="EMBL" id="RCX31928.1"/>
    </source>
</evidence>
<dbReference type="CDD" id="cd00082">
    <property type="entry name" value="HisKA"/>
    <property type="match status" value="1"/>
</dbReference>
<dbReference type="InterPro" id="IPR036097">
    <property type="entry name" value="HisK_dim/P_sf"/>
</dbReference>
<dbReference type="SUPFAM" id="SSF52172">
    <property type="entry name" value="CheY-like"/>
    <property type="match status" value="2"/>
</dbReference>
<feature type="domain" description="Histidine kinase" evidence="15">
    <location>
        <begin position="200"/>
        <end position="421"/>
    </location>
</feature>
<dbReference type="OrthoDB" id="5563233at2"/>
<feature type="region of interest" description="Disordered" evidence="13">
    <location>
        <begin position="702"/>
        <end position="734"/>
    </location>
</feature>
<dbReference type="Pfam" id="PF02518">
    <property type="entry name" value="HATPase_c"/>
    <property type="match status" value="1"/>
</dbReference>
<evidence type="ECO:0000256" key="12">
    <source>
        <dbReference type="PROSITE-ProRule" id="PRU00169"/>
    </source>
</evidence>